<dbReference type="Proteomes" id="UP001189429">
    <property type="component" value="Unassembled WGS sequence"/>
</dbReference>
<evidence type="ECO:0000313" key="3">
    <source>
        <dbReference type="Proteomes" id="UP001189429"/>
    </source>
</evidence>
<protein>
    <submittedName>
        <fullName evidence="2">Uncharacterized protein</fullName>
    </submittedName>
</protein>
<gene>
    <name evidence="2" type="ORF">PCOR1329_LOCUS38316</name>
</gene>
<proteinExistence type="predicted"/>
<organism evidence="2 3">
    <name type="scientific">Prorocentrum cordatum</name>
    <dbReference type="NCBI Taxonomy" id="2364126"/>
    <lineage>
        <taxon>Eukaryota</taxon>
        <taxon>Sar</taxon>
        <taxon>Alveolata</taxon>
        <taxon>Dinophyceae</taxon>
        <taxon>Prorocentrales</taxon>
        <taxon>Prorocentraceae</taxon>
        <taxon>Prorocentrum</taxon>
    </lineage>
</organism>
<keyword evidence="3" id="KW-1185">Reference proteome</keyword>
<feature type="region of interest" description="Disordered" evidence="1">
    <location>
        <begin position="1"/>
        <end position="47"/>
    </location>
</feature>
<comment type="caution">
    <text evidence="2">The sequence shown here is derived from an EMBL/GenBank/DDBJ whole genome shotgun (WGS) entry which is preliminary data.</text>
</comment>
<feature type="non-terminal residue" evidence="2">
    <location>
        <position position="1"/>
    </location>
</feature>
<feature type="compositionally biased region" description="Basic and acidic residues" evidence="1">
    <location>
        <begin position="1"/>
        <end position="10"/>
    </location>
</feature>
<evidence type="ECO:0000313" key="2">
    <source>
        <dbReference type="EMBL" id="CAK0844152.1"/>
    </source>
</evidence>
<accession>A0ABN9TEE2</accession>
<name>A0ABN9TEE2_9DINO</name>
<feature type="compositionally biased region" description="Gly residues" evidence="1">
    <location>
        <begin position="26"/>
        <end position="40"/>
    </location>
</feature>
<dbReference type="EMBL" id="CAUYUJ010014638">
    <property type="protein sequence ID" value="CAK0844152.1"/>
    <property type="molecule type" value="Genomic_DNA"/>
</dbReference>
<sequence length="179" mass="18921">PLPQRTRSDARSPGLSAPWPREVPRGPGGAAAKGARGGAGAACPAPATSLPVPSLEIDFVAGPRMGEKLVLTDRGPGEHSGAQRRGHGPDFRLVSGQHLEDPLRLRVSWKPLAPVRQRLHQRHVAAALLCAAAFRTRSPAPGHIGAGRHARVHRRGLGRAELTHWWLPSAACGVLAGLR</sequence>
<reference evidence="2" key="1">
    <citation type="submission" date="2023-10" db="EMBL/GenBank/DDBJ databases">
        <authorList>
            <person name="Chen Y."/>
            <person name="Shah S."/>
            <person name="Dougan E. K."/>
            <person name="Thang M."/>
            <person name="Chan C."/>
        </authorList>
    </citation>
    <scope>NUCLEOTIDE SEQUENCE [LARGE SCALE GENOMIC DNA]</scope>
</reference>
<evidence type="ECO:0000256" key="1">
    <source>
        <dbReference type="SAM" id="MobiDB-lite"/>
    </source>
</evidence>